<evidence type="ECO:0000259" key="5">
    <source>
        <dbReference type="PROSITE" id="PS50181"/>
    </source>
</evidence>
<dbReference type="Pfam" id="PF00023">
    <property type="entry name" value="Ank"/>
    <property type="match status" value="1"/>
</dbReference>
<sequence>MADPRSPPLALTTLPSEIMQMIGEHLDPRDLRALVRTAKRLCTEFTPNTMKNALSQLGQGLNTAKPETILDWSIYSGHTEMANMLLDILKADKSLPRRNGHSGRRFTRRDCYKSALENSAQKGYLDIVQKILHDSVDLSDPSNDCADALNDAIVSGFPEIYMLLIDAGVRLKMPERHGSLSTRGIRAIHAAACQGRVDLLSLIMAHGCSLSEADIYLGWQPLHFAAFHGQKPAVEFLLNNGVNPAEETKSQETALMTISSKMNSAPHHSTEFKHRDTEFSTGHREIIDLLLSHGLELSKRGSNDRTVLHTASMNGNAELVKYLVSLGADITAQDNYQRTPLHLAICHNHIAVSEILLAAGASVTAKDYRGACAIHFAATAGYPLTAISRLLASKGADPSALDARGQAPIHYAIHYGHFNVVKYFLEITGAESIPEPIHSMTLHGAIVKHDVEMLRYLLNAGVKASSLQPGRYTTSPPLHVSIKHGVEDIIRLLLDHGADPNWQQLFSNDTPIIYAIERESLGAVRLLLEKGADISKCGDLRIGETEEKNIPPLIAAVIAGNLDIAALLLDWDADINIRTEEGCGVLEAVALSKGVSRKQRELIVRLLLDRGVDVSLPNRRGGSIISPFCLMGGSQEPIIKLLVEAGADVKVQDEFGNTVLHDIAHRCNDRSKTFATGLFRYLLDKGADPSLVNQSLLTPIHLACISELDYDLTQLLAAGIDPASRDSRGCTALHYASLGGHILQLSQLIKALKQRTQEDESSNLDTVDPNGPSGNEPASTSSPYVRSILNLQDPNGWTALHLAVLETNLLFENPMGNLSSLYYLYLPYPLPLPFESSKVVQLLLHSGADPSILNDEQQTPLDLAEIKKSPGGVGYEARESNRKRSLRMLEEAGAQRGPGYKPFCGYRTKHKLHEFSS</sequence>
<dbReference type="PROSITE" id="PS50088">
    <property type="entry name" value="ANK_REPEAT"/>
    <property type="match status" value="9"/>
</dbReference>
<evidence type="ECO:0000256" key="2">
    <source>
        <dbReference type="ARBA" id="ARBA00023043"/>
    </source>
</evidence>
<dbReference type="RefSeq" id="XP_003176304.1">
    <property type="nucleotide sequence ID" value="XM_003176256.1"/>
</dbReference>
<dbReference type="PANTHER" id="PTHR24198">
    <property type="entry name" value="ANKYRIN REPEAT AND PROTEIN KINASE DOMAIN-CONTAINING PROTEIN"/>
    <property type="match status" value="1"/>
</dbReference>
<dbReference type="PRINTS" id="PR01415">
    <property type="entry name" value="ANKYRIN"/>
</dbReference>
<name>E5QZI6_ARTGP</name>
<dbReference type="Pfam" id="PF13637">
    <property type="entry name" value="Ank_4"/>
    <property type="match status" value="1"/>
</dbReference>
<dbReference type="PROSITE" id="PS50181">
    <property type="entry name" value="FBOX"/>
    <property type="match status" value="1"/>
</dbReference>
<feature type="repeat" description="ANK" evidence="3">
    <location>
        <begin position="369"/>
        <end position="403"/>
    </location>
</feature>
<dbReference type="Gene3D" id="1.25.40.20">
    <property type="entry name" value="Ankyrin repeat-containing domain"/>
    <property type="match status" value="3"/>
</dbReference>
<feature type="repeat" description="ANK" evidence="3">
    <location>
        <begin position="473"/>
        <end position="505"/>
    </location>
</feature>
<dbReference type="eggNOG" id="KOG4177">
    <property type="taxonomic scope" value="Eukaryota"/>
</dbReference>
<feature type="repeat" description="ANK" evidence="3">
    <location>
        <begin position="217"/>
        <end position="249"/>
    </location>
</feature>
<dbReference type="VEuPathDB" id="FungiDB:MGYG_00391"/>
<dbReference type="Proteomes" id="UP000002669">
    <property type="component" value="Unassembled WGS sequence"/>
</dbReference>
<dbReference type="OrthoDB" id="341259at2759"/>
<gene>
    <name evidence="6" type="ORF">MGYG_00391</name>
</gene>
<dbReference type="InterPro" id="IPR002110">
    <property type="entry name" value="Ankyrin_rpt"/>
</dbReference>
<dbReference type="HOGENOM" id="CLU_332020_0_0_1"/>
<dbReference type="EMBL" id="DS989822">
    <property type="protein sequence ID" value="EFQ97352.1"/>
    <property type="molecule type" value="Genomic_DNA"/>
</dbReference>
<feature type="repeat" description="ANK" evidence="3">
    <location>
        <begin position="507"/>
        <end position="539"/>
    </location>
</feature>
<evidence type="ECO:0000313" key="6">
    <source>
        <dbReference type="EMBL" id="EFQ97352.1"/>
    </source>
</evidence>
<dbReference type="PROSITE" id="PS50297">
    <property type="entry name" value="ANK_REP_REGION"/>
    <property type="match status" value="6"/>
</dbReference>
<dbReference type="Pfam" id="PF12796">
    <property type="entry name" value="Ank_2"/>
    <property type="match status" value="4"/>
</dbReference>
<feature type="repeat" description="ANK" evidence="3">
    <location>
        <begin position="404"/>
        <end position="426"/>
    </location>
</feature>
<feature type="repeat" description="ANK" evidence="3">
    <location>
        <begin position="183"/>
        <end position="215"/>
    </location>
</feature>
<keyword evidence="1" id="KW-0677">Repeat</keyword>
<accession>E5QZI6</accession>
<evidence type="ECO:0000256" key="1">
    <source>
        <dbReference type="ARBA" id="ARBA00022737"/>
    </source>
</evidence>
<evidence type="ECO:0000256" key="4">
    <source>
        <dbReference type="SAM" id="MobiDB-lite"/>
    </source>
</evidence>
<dbReference type="STRING" id="535722.E5QZI6"/>
<feature type="domain" description="F-box" evidence="5">
    <location>
        <begin position="8"/>
        <end position="41"/>
    </location>
</feature>
<dbReference type="SUPFAM" id="SSF48403">
    <property type="entry name" value="Ankyrin repeat"/>
    <property type="match status" value="3"/>
</dbReference>
<dbReference type="OMA" id="YWASCNG"/>
<feature type="repeat" description="ANK" evidence="3">
    <location>
        <begin position="303"/>
        <end position="335"/>
    </location>
</feature>
<dbReference type="GeneID" id="10031621"/>
<evidence type="ECO:0000256" key="3">
    <source>
        <dbReference type="PROSITE-ProRule" id="PRU00023"/>
    </source>
</evidence>
<protein>
    <recommendedName>
        <fullName evidence="5">F-box domain-containing protein</fullName>
    </recommendedName>
</protein>
<reference evidence="7" key="1">
    <citation type="journal article" date="2012" name="MBio">
        <title>Comparative genome analysis of Trichophyton rubrum and related dermatophytes reveals candidate genes involved in infection.</title>
        <authorList>
            <person name="Martinez D.A."/>
            <person name="Oliver B.G."/>
            <person name="Graeser Y."/>
            <person name="Goldberg J.M."/>
            <person name="Li W."/>
            <person name="Martinez-Rossi N.M."/>
            <person name="Monod M."/>
            <person name="Shelest E."/>
            <person name="Barton R.C."/>
            <person name="Birch E."/>
            <person name="Brakhage A.A."/>
            <person name="Chen Z."/>
            <person name="Gurr S.J."/>
            <person name="Heiman D."/>
            <person name="Heitman J."/>
            <person name="Kosti I."/>
            <person name="Rossi A."/>
            <person name="Saif S."/>
            <person name="Samalova M."/>
            <person name="Saunders C.W."/>
            <person name="Shea T."/>
            <person name="Summerbell R.C."/>
            <person name="Xu J."/>
            <person name="Young S."/>
            <person name="Zeng Q."/>
            <person name="Birren B.W."/>
            <person name="Cuomo C.A."/>
            <person name="White T.C."/>
        </authorList>
    </citation>
    <scope>NUCLEOTIDE SEQUENCE [LARGE SCALE GENOMIC DNA]</scope>
    <source>
        <strain evidence="7">ATCC MYA-4604 / CBS 118893</strain>
    </source>
</reference>
<dbReference type="AlphaFoldDB" id="E5QZI6"/>
<dbReference type="PANTHER" id="PTHR24198:SF165">
    <property type="entry name" value="ANKYRIN REPEAT-CONTAINING PROTEIN-RELATED"/>
    <property type="match status" value="1"/>
</dbReference>
<dbReference type="InParanoid" id="E5QZI6"/>
<feature type="compositionally biased region" description="Polar residues" evidence="4">
    <location>
        <begin position="772"/>
        <end position="782"/>
    </location>
</feature>
<feature type="region of interest" description="Disordered" evidence="4">
    <location>
        <begin position="757"/>
        <end position="782"/>
    </location>
</feature>
<feature type="repeat" description="ANK" evidence="3">
    <location>
        <begin position="336"/>
        <end position="368"/>
    </location>
</feature>
<proteinExistence type="predicted"/>
<organism evidence="7">
    <name type="scientific">Arthroderma gypseum (strain ATCC MYA-4604 / CBS 118893)</name>
    <name type="common">Microsporum gypseum</name>
    <dbReference type="NCBI Taxonomy" id="535722"/>
    <lineage>
        <taxon>Eukaryota</taxon>
        <taxon>Fungi</taxon>
        <taxon>Dikarya</taxon>
        <taxon>Ascomycota</taxon>
        <taxon>Pezizomycotina</taxon>
        <taxon>Eurotiomycetes</taxon>
        <taxon>Eurotiomycetidae</taxon>
        <taxon>Onygenales</taxon>
        <taxon>Arthrodermataceae</taxon>
        <taxon>Nannizzia</taxon>
    </lineage>
</organism>
<dbReference type="InterPro" id="IPR001810">
    <property type="entry name" value="F-box_dom"/>
</dbReference>
<dbReference type="InterPro" id="IPR036770">
    <property type="entry name" value="Ankyrin_rpt-contain_sf"/>
</dbReference>
<feature type="repeat" description="ANK" evidence="3">
    <location>
        <begin position="548"/>
        <end position="580"/>
    </location>
</feature>
<dbReference type="SMART" id="SM00248">
    <property type="entry name" value="ANK"/>
    <property type="match status" value="18"/>
</dbReference>
<keyword evidence="2 3" id="KW-0040">ANK repeat</keyword>
<evidence type="ECO:0000313" key="7">
    <source>
        <dbReference type="Proteomes" id="UP000002669"/>
    </source>
</evidence>
<keyword evidence="7" id="KW-1185">Reference proteome</keyword>